<dbReference type="AlphaFoldDB" id="A0A1B1AWW8"/>
<name>A0A1B1AWW8_9ACTN</name>
<keyword evidence="5" id="KW-1185">Reference proteome</keyword>
<dbReference type="Pfam" id="PF00403">
    <property type="entry name" value="HMA"/>
    <property type="match status" value="1"/>
</dbReference>
<dbReference type="InterPro" id="IPR036163">
    <property type="entry name" value="HMA_dom_sf"/>
</dbReference>
<dbReference type="GO" id="GO:0046872">
    <property type="term" value="F:metal ion binding"/>
    <property type="evidence" value="ECO:0007669"/>
    <property type="project" value="InterPro"/>
</dbReference>
<evidence type="ECO:0000259" key="1">
    <source>
        <dbReference type="PROSITE" id="PS50846"/>
    </source>
</evidence>
<gene>
    <name evidence="2" type="ORF">AVL59_16840</name>
    <name evidence="3" type="ORF">J2Z21_009621</name>
</gene>
<evidence type="ECO:0000313" key="2">
    <source>
        <dbReference type="EMBL" id="ANP51069.1"/>
    </source>
</evidence>
<dbReference type="RefSeq" id="WP_067304909.1">
    <property type="nucleotide sequence ID" value="NZ_CP016279.1"/>
</dbReference>
<feature type="domain" description="HMA" evidence="1">
    <location>
        <begin position="2"/>
        <end position="66"/>
    </location>
</feature>
<dbReference type="SUPFAM" id="SSF55008">
    <property type="entry name" value="HMA, heavy metal-associated domain"/>
    <property type="match status" value="1"/>
</dbReference>
<dbReference type="OrthoDB" id="9813965at2"/>
<reference evidence="2 4" key="1">
    <citation type="submission" date="2016-06" db="EMBL/GenBank/DDBJ databases">
        <title>Complete genome sequence of Streptomyces griseochromogenes ATCC 14511, the Blasticidin S producer.</title>
        <authorList>
            <person name="Wu L."/>
        </authorList>
    </citation>
    <scope>NUCLEOTIDE SEQUENCE [LARGE SCALE GENOMIC DNA]</scope>
    <source>
        <strain evidence="2 4">ATCC 14511</strain>
    </source>
</reference>
<dbReference type="EMBL" id="CP016279">
    <property type="protein sequence ID" value="ANP51069.1"/>
    <property type="molecule type" value="Genomic_DNA"/>
</dbReference>
<dbReference type="Proteomes" id="UP001519309">
    <property type="component" value="Unassembled WGS sequence"/>
</dbReference>
<dbReference type="Gene3D" id="3.30.70.100">
    <property type="match status" value="1"/>
</dbReference>
<dbReference type="Proteomes" id="UP000092659">
    <property type="component" value="Chromosome"/>
</dbReference>
<dbReference type="STRING" id="68214.AVL59_16840"/>
<dbReference type="PROSITE" id="PS50846">
    <property type="entry name" value="HMA_2"/>
    <property type="match status" value="1"/>
</dbReference>
<sequence length="71" mass="7373">MARKNYLVTGMSRDHCAAGITEELLQVPGVSEVDVDIAKGTVTVDGAEPDDALLRAAIVEAGYEVRGSVAA</sequence>
<evidence type="ECO:0000313" key="4">
    <source>
        <dbReference type="Proteomes" id="UP000092659"/>
    </source>
</evidence>
<proteinExistence type="predicted"/>
<evidence type="ECO:0000313" key="5">
    <source>
        <dbReference type="Proteomes" id="UP001519309"/>
    </source>
</evidence>
<evidence type="ECO:0000313" key="3">
    <source>
        <dbReference type="EMBL" id="MBP2056602.1"/>
    </source>
</evidence>
<dbReference type="InterPro" id="IPR006121">
    <property type="entry name" value="HMA_dom"/>
</dbReference>
<accession>A0A1B1AWW8</accession>
<organism evidence="2 4">
    <name type="scientific">Streptomyces griseochromogenes</name>
    <dbReference type="NCBI Taxonomy" id="68214"/>
    <lineage>
        <taxon>Bacteria</taxon>
        <taxon>Bacillati</taxon>
        <taxon>Actinomycetota</taxon>
        <taxon>Actinomycetes</taxon>
        <taxon>Kitasatosporales</taxon>
        <taxon>Streptomycetaceae</taxon>
        <taxon>Streptomyces</taxon>
    </lineage>
</organism>
<dbReference type="KEGG" id="sgs:AVL59_16840"/>
<reference evidence="3 5" key="2">
    <citation type="submission" date="2021-03" db="EMBL/GenBank/DDBJ databases">
        <title>Genomic Encyclopedia of Type Strains, Phase IV (KMG-IV): sequencing the most valuable type-strain genomes for metagenomic binning, comparative biology and taxonomic classification.</title>
        <authorList>
            <person name="Goeker M."/>
        </authorList>
    </citation>
    <scope>NUCLEOTIDE SEQUENCE [LARGE SCALE GENOMIC DNA]</scope>
    <source>
        <strain evidence="3 5">DSM 40499</strain>
    </source>
</reference>
<dbReference type="CDD" id="cd00371">
    <property type="entry name" value="HMA"/>
    <property type="match status" value="1"/>
</dbReference>
<protein>
    <submittedName>
        <fullName evidence="3">Copper chaperone CopZ</fullName>
    </submittedName>
    <submittedName>
        <fullName evidence="2">Transporter</fullName>
    </submittedName>
</protein>
<dbReference type="EMBL" id="JAGGLP010000052">
    <property type="protein sequence ID" value="MBP2056602.1"/>
    <property type="molecule type" value="Genomic_DNA"/>
</dbReference>